<dbReference type="AlphaFoldDB" id="A0A813PE93"/>
<organism evidence="2 4">
    <name type="scientific">Adineta steineri</name>
    <dbReference type="NCBI Taxonomy" id="433720"/>
    <lineage>
        <taxon>Eukaryota</taxon>
        <taxon>Metazoa</taxon>
        <taxon>Spiralia</taxon>
        <taxon>Gnathifera</taxon>
        <taxon>Rotifera</taxon>
        <taxon>Eurotatoria</taxon>
        <taxon>Bdelloidea</taxon>
        <taxon>Adinetida</taxon>
        <taxon>Adinetidae</taxon>
        <taxon>Adineta</taxon>
    </lineage>
</organism>
<accession>A0A813PE93</accession>
<sequence>MKHAADDETLQTSIFDAFYKNKLMQGKLDEQQRLYYMEYVKNMKNNNLNVQINKALLYTWKKESYIRQLIKNLQEYERKRIGFRDIFYESQLNNLEHITTNQQSPIIPLTEEANRLNINVKLQQFFQDNPVRMKSSKSIVKTDSNDLAQESPIDLTKQQLKLAPLSRNGSSKSKSSIKPHEESTTDGTSNVFAIGMSEKKRQSILKLTQVVPVRSRLFGNMEPVVVVSETLERQTRPDLVTMRSVRRPQRDPADLNLIFEVRKRIYQTNKRSYEKQLYHRRCGL</sequence>
<comment type="caution">
    <text evidence="2">The sequence shown here is derived from an EMBL/GenBank/DDBJ whole genome shotgun (WGS) entry which is preliminary data.</text>
</comment>
<evidence type="ECO:0000313" key="4">
    <source>
        <dbReference type="Proteomes" id="UP000663845"/>
    </source>
</evidence>
<dbReference type="EMBL" id="CAJNOG010000012">
    <property type="protein sequence ID" value="CAF0749203.1"/>
    <property type="molecule type" value="Genomic_DNA"/>
</dbReference>
<proteinExistence type="predicted"/>
<protein>
    <submittedName>
        <fullName evidence="2">Uncharacterized protein</fullName>
    </submittedName>
</protein>
<reference evidence="2" key="1">
    <citation type="submission" date="2021-02" db="EMBL/GenBank/DDBJ databases">
        <authorList>
            <person name="Nowell W R."/>
        </authorList>
    </citation>
    <scope>NUCLEOTIDE SEQUENCE</scope>
</reference>
<dbReference type="Proteomes" id="UP000663845">
    <property type="component" value="Unassembled WGS sequence"/>
</dbReference>
<dbReference type="EMBL" id="CAJOAZ010000111">
    <property type="protein sequence ID" value="CAF3535578.1"/>
    <property type="molecule type" value="Genomic_DNA"/>
</dbReference>
<evidence type="ECO:0000256" key="1">
    <source>
        <dbReference type="SAM" id="MobiDB-lite"/>
    </source>
</evidence>
<evidence type="ECO:0000313" key="3">
    <source>
        <dbReference type="EMBL" id="CAF3535578.1"/>
    </source>
</evidence>
<evidence type="ECO:0000313" key="2">
    <source>
        <dbReference type="EMBL" id="CAF0749203.1"/>
    </source>
</evidence>
<gene>
    <name evidence="2" type="ORF">JYZ213_LOCUS2374</name>
    <name evidence="3" type="ORF">OXD698_LOCUS3167</name>
</gene>
<feature type="region of interest" description="Disordered" evidence="1">
    <location>
        <begin position="162"/>
        <end position="190"/>
    </location>
</feature>
<dbReference type="Proteomes" id="UP000663844">
    <property type="component" value="Unassembled WGS sequence"/>
</dbReference>
<name>A0A813PE93_9BILA</name>